<keyword evidence="5" id="KW-0175">Coiled coil</keyword>
<reference evidence="8" key="1">
    <citation type="submission" date="2021-12" db="EMBL/GenBank/DDBJ databases">
        <authorList>
            <person name="King R."/>
        </authorList>
    </citation>
    <scope>NUCLEOTIDE SEQUENCE</scope>
</reference>
<gene>
    <name evidence="8" type="ORF">MELIAE_LOCUS6120</name>
</gene>
<keyword evidence="4" id="KW-0690">Ribosome biogenesis</keyword>
<feature type="compositionally biased region" description="Basic and acidic residues" evidence="7">
    <location>
        <begin position="256"/>
        <end position="269"/>
    </location>
</feature>
<evidence type="ECO:0000256" key="6">
    <source>
        <dbReference type="ARBA" id="ARBA00023242"/>
    </source>
</evidence>
<dbReference type="EMBL" id="OV121135">
    <property type="protein sequence ID" value="CAH0554571.1"/>
    <property type="molecule type" value="Genomic_DNA"/>
</dbReference>
<keyword evidence="6" id="KW-0539">Nucleus</keyword>
<evidence type="ECO:0000313" key="9">
    <source>
        <dbReference type="Proteomes" id="UP001154078"/>
    </source>
</evidence>
<dbReference type="GO" id="GO:0034399">
    <property type="term" value="C:nuclear periphery"/>
    <property type="evidence" value="ECO:0007669"/>
    <property type="project" value="TreeGrafter"/>
</dbReference>
<sequence>MSSSDSDLSDSDVELQEALADGRLKPGLNIVDQKPKQFVNNTTGLNQKLEEIKSSLPWIELLDCVNKQAPLAPEMAAQMLEQEQKRENQLKNNKKLQQFAPTDDPVLNDFKREMMFHRQAQAAVQEAIPKLKAMDIATKRPDDYFAEMAKTDAHMQKIREHLMQKQQQQQRSERVKQLRTQRKEGKMIQIQTKLQRQQEKKEMMDQVKKVRKGLSKDLDFLDGKKNKAISRKSLEKRKMRDKKFGFGGKKKGMKMNTKESAADISEYKRSGKPGGKGKGGKAVGNKRPGKNRRAQNKAKGRR</sequence>
<evidence type="ECO:0000256" key="7">
    <source>
        <dbReference type="SAM" id="MobiDB-lite"/>
    </source>
</evidence>
<name>A0A9P0B565_BRAAE</name>
<dbReference type="PANTHER" id="PTHR13028:SF0">
    <property type="entry name" value="RRNA-PROCESSING PROTEIN EBP2-RELATED"/>
    <property type="match status" value="1"/>
</dbReference>
<dbReference type="OrthoDB" id="443772at2759"/>
<evidence type="ECO:0000256" key="3">
    <source>
        <dbReference type="ARBA" id="ARBA00007336"/>
    </source>
</evidence>
<feature type="region of interest" description="Disordered" evidence="7">
    <location>
        <begin position="229"/>
        <end position="302"/>
    </location>
</feature>
<dbReference type="GO" id="GO:0006364">
    <property type="term" value="P:rRNA processing"/>
    <property type="evidence" value="ECO:0007669"/>
    <property type="project" value="TreeGrafter"/>
</dbReference>
<feature type="compositionally biased region" description="Gly residues" evidence="7">
    <location>
        <begin position="272"/>
        <end position="282"/>
    </location>
</feature>
<proteinExistence type="inferred from homology"/>
<organism evidence="8 9">
    <name type="scientific">Brassicogethes aeneus</name>
    <name type="common">Rape pollen beetle</name>
    <name type="synonym">Meligethes aeneus</name>
    <dbReference type="NCBI Taxonomy" id="1431903"/>
    <lineage>
        <taxon>Eukaryota</taxon>
        <taxon>Metazoa</taxon>
        <taxon>Ecdysozoa</taxon>
        <taxon>Arthropoda</taxon>
        <taxon>Hexapoda</taxon>
        <taxon>Insecta</taxon>
        <taxon>Pterygota</taxon>
        <taxon>Neoptera</taxon>
        <taxon>Endopterygota</taxon>
        <taxon>Coleoptera</taxon>
        <taxon>Polyphaga</taxon>
        <taxon>Cucujiformia</taxon>
        <taxon>Nitidulidae</taxon>
        <taxon>Meligethinae</taxon>
        <taxon>Brassicogethes</taxon>
    </lineage>
</organism>
<evidence type="ECO:0000256" key="1">
    <source>
        <dbReference type="ARBA" id="ARBA00003387"/>
    </source>
</evidence>
<comment type="subcellular location">
    <subcellularLocation>
        <location evidence="2">Nucleus</location>
        <location evidence="2">Nucleolus</location>
    </subcellularLocation>
</comment>
<dbReference type="GO" id="GO:0042273">
    <property type="term" value="P:ribosomal large subunit biogenesis"/>
    <property type="evidence" value="ECO:0007669"/>
    <property type="project" value="TreeGrafter"/>
</dbReference>
<evidence type="ECO:0000256" key="2">
    <source>
        <dbReference type="ARBA" id="ARBA00004604"/>
    </source>
</evidence>
<protein>
    <submittedName>
        <fullName evidence="8">Uncharacterized protein</fullName>
    </submittedName>
</protein>
<comment type="function">
    <text evidence="1">Required for the processing of the 27S pre-rRNA.</text>
</comment>
<accession>A0A9P0B565</accession>
<evidence type="ECO:0000256" key="5">
    <source>
        <dbReference type="ARBA" id="ARBA00023054"/>
    </source>
</evidence>
<dbReference type="Proteomes" id="UP001154078">
    <property type="component" value="Chromosome 4"/>
</dbReference>
<feature type="compositionally biased region" description="Basic residues" evidence="7">
    <location>
        <begin position="287"/>
        <end position="302"/>
    </location>
</feature>
<dbReference type="GO" id="GO:0030687">
    <property type="term" value="C:preribosome, large subunit precursor"/>
    <property type="evidence" value="ECO:0007669"/>
    <property type="project" value="TreeGrafter"/>
</dbReference>
<dbReference type="Pfam" id="PF05890">
    <property type="entry name" value="Ebp2"/>
    <property type="match status" value="1"/>
</dbReference>
<dbReference type="InterPro" id="IPR008610">
    <property type="entry name" value="Ebp2"/>
</dbReference>
<evidence type="ECO:0000256" key="4">
    <source>
        <dbReference type="ARBA" id="ARBA00022517"/>
    </source>
</evidence>
<feature type="compositionally biased region" description="Basic and acidic residues" evidence="7">
    <location>
        <begin position="232"/>
        <end position="244"/>
    </location>
</feature>
<dbReference type="GO" id="GO:0005730">
    <property type="term" value="C:nucleolus"/>
    <property type="evidence" value="ECO:0007669"/>
    <property type="project" value="UniProtKB-SubCell"/>
</dbReference>
<dbReference type="AlphaFoldDB" id="A0A9P0B565"/>
<dbReference type="PANTHER" id="PTHR13028">
    <property type="entry name" value="RRNA PROCESSING PROTEIN EBNA1-BINDING PROTEIN-RELATED"/>
    <property type="match status" value="1"/>
</dbReference>
<evidence type="ECO:0000313" key="8">
    <source>
        <dbReference type="EMBL" id="CAH0554571.1"/>
    </source>
</evidence>
<comment type="similarity">
    <text evidence="3">Belongs to the EBP2 family.</text>
</comment>
<keyword evidence="9" id="KW-1185">Reference proteome</keyword>